<dbReference type="AlphaFoldDB" id="A0A9P0K240"/>
<feature type="compositionally biased region" description="Basic and acidic residues" evidence="2">
    <location>
        <begin position="242"/>
        <end position="251"/>
    </location>
</feature>
<dbReference type="SUPFAM" id="SSF46689">
    <property type="entry name" value="Homeodomain-like"/>
    <property type="match status" value="1"/>
</dbReference>
<evidence type="ECO:0000256" key="1">
    <source>
        <dbReference type="ARBA" id="ARBA00004123"/>
    </source>
</evidence>
<comment type="subcellular location">
    <subcellularLocation>
        <location evidence="1">Nucleus</location>
    </subcellularLocation>
</comment>
<dbReference type="InterPro" id="IPR007889">
    <property type="entry name" value="HTH_Psq"/>
</dbReference>
<evidence type="ECO:0000313" key="5">
    <source>
        <dbReference type="Proteomes" id="UP001152888"/>
    </source>
</evidence>
<dbReference type="Pfam" id="PF05225">
    <property type="entry name" value="HTH_psq"/>
    <property type="match status" value="1"/>
</dbReference>
<name>A0A9P0K240_ACAOB</name>
<dbReference type="GO" id="GO:0003677">
    <property type="term" value="F:DNA binding"/>
    <property type="evidence" value="ECO:0007669"/>
    <property type="project" value="InterPro"/>
</dbReference>
<dbReference type="OrthoDB" id="6767642at2759"/>
<feature type="compositionally biased region" description="Polar residues" evidence="2">
    <location>
        <begin position="232"/>
        <end position="241"/>
    </location>
</feature>
<evidence type="ECO:0000256" key="2">
    <source>
        <dbReference type="SAM" id="MobiDB-lite"/>
    </source>
</evidence>
<reference evidence="4" key="1">
    <citation type="submission" date="2022-03" db="EMBL/GenBank/DDBJ databases">
        <authorList>
            <person name="Sayadi A."/>
        </authorList>
    </citation>
    <scope>NUCLEOTIDE SEQUENCE</scope>
</reference>
<protein>
    <recommendedName>
        <fullName evidence="3">HTH psq-type domain-containing protein</fullName>
    </recommendedName>
</protein>
<dbReference type="Proteomes" id="UP001152888">
    <property type="component" value="Unassembled WGS sequence"/>
</dbReference>
<dbReference type="Gene3D" id="1.10.10.60">
    <property type="entry name" value="Homeodomain-like"/>
    <property type="match status" value="1"/>
</dbReference>
<keyword evidence="5" id="KW-1185">Reference proteome</keyword>
<dbReference type="EMBL" id="CAKOFQ010006720">
    <property type="protein sequence ID" value="CAH1964873.1"/>
    <property type="molecule type" value="Genomic_DNA"/>
</dbReference>
<feature type="domain" description="HTH psq-type" evidence="3">
    <location>
        <begin position="23"/>
        <end position="55"/>
    </location>
</feature>
<feature type="region of interest" description="Disordered" evidence="2">
    <location>
        <begin position="232"/>
        <end position="283"/>
    </location>
</feature>
<organism evidence="4 5">
    <name type="scientific">Acanthoscelides obtectus</name>
    <name type="common">Bean weevil</name>
    <name type="synonym">Bruchus obtectus</name>
    <dbReference type="NCBI Taxonomy" id="200917"/>
    <lineage>
        <taxon>Eukaryota</taxon>
        <taxon>Metazoa</taxon>
        <taxon>Ecdysozoa</taxon>
        <taxon>Arthropoda</taxon>
        <taxon>Hexapoda</taxon>
        <taxon>Insecta</taxon>
        <taxon>Pterygota</taxon>
        <taxon>Neoptera</taxon>
        <taxon>Endopterygota</taxon>
        <taxon>Coleoptera</taxon>
        <taxon>Polyphaga</taxon>
        <taxon>Cucujiformia</taxon>
        <taxon>Chrysomeloidea</taxon>
        <taxon>Chrysomelidae</taxon>
        <taxon>Bruchinae</taxon>
        <taxon>Bruchini</taxon>
        <taxon>Acanthoscelides</taxon>
    </lineage>
</organism>
<comment type="caution">
    <text evidence="4">The sequence shown here is derived from an EMBL/GenBank/DDBJ whole genome shotgun (WGS) entry which is preliminary data.</text>
</comment>
<evidence type="ECO:0000313" key="4">
    <source>
        <dbReference type="EMBL" id="CAH1964873.1"/>
    </source>
</evidence>
<sequence length="302" mass="33986">MPRRKVIVSRKLSAKKRKTWDVDHMKRAVRAVREKKMGALKAAKTFGVSRTTVQRLAKMDHLSVEEAVQIKLGRGTVLTPELEEPLVRYILVMESKFYGFTRKDVKQVDFLAAEIEKGKEHCTAENDFAESTPGTSQSDLEPPSLDNVPPGPCATQSRLRSTWTIWNPKKIVTPFDISPVPTLKKKTTNRGRKASQAAVITSSPYKDELLLSIANKTKHEIKSVKKKVFSQSTKNTSSITSKENKKQRSLGESESDDDETELVLADDDLDMDDMPGQKEPDDLDAKCIFCESRFSEDRKGEL</sequence>
<feature type="compositionally biased region" description="Acidic residues" evidence="2">
    <location>
        <begin position="253"/>
        <end position="273"/>
    </location>
</feature>
<accession>A0A9P0K240</accession>
<evidence type="ECO:0000259" key="3">
    <source>
        <dbReference type="Pfam" id="PF05225"/>
    </source>
</evidence>
<proteinExistence type="predicted"/>
<gene>
    <name evidence="4" type="ORF">ACAOBT_LOCUS6051</name>
</gene>
<feature type="region of interest" description="Disordered" evidence="2">
    <location>
        <begin position="122"/>
        <end position="153"/>
    </location>
</feature>
<dbReference type="InterPro" id="IPR009057">
    <property type="entry name" value="Homeodomain-like_sf"/>
</dbReference>
<dbReference type="GO" id="GO:0005634">
    <property type="term" value="C:nucleus"/>
    <property type="evidence" value="ECO:0007669"/>
    <property type="project" value="UniProtKB-SubCell"/>
</dbReference>